<feature type="region of interest" description="Disordered" evidence="2">
    <location>
        <begin position="30"/>
        <end position="200"/>
    </location>
</feature>
<protein>
    <submittedName>
        <fullName evidence="4">Ring finger domain-containing protein</fullName>
    </submittedName>
</protein>
<dbReference type="GO" id="GO:0008270">
    <property type="term" value="F:zinc ion binding"/>
    <property type="evidence" value="ECO:0007669"/>
    <property type="project" value="UniProtKB-KW"/>
</dbReference>
<keyword evidence="1" id="KW-0863">Zinc-finger</keyword>
<dbReference type="Gene3D" id="3.30.40.10">
    <property type="entry name" value="Zinc/RING finger domain, C3HC4 (zinc finger)"/>
    <property type="match status" value="1"/>
</dbReference>
<sequence length="420" mass="47112">MDTLKETPRYVAYRIKQLVRLRRLTRRAAQLQEKTGLGPDGSRESIPDSLRQHALRHRSRLSSPSTGASAEPSQGRAPRESADQKTAASASAGPVKDDEENAQHEHHEESAAEEENPATVDENNGGNHAHHDRKGKRPAGPRPDPTAEPAAAPPPEVPVRPTITETRQDSAADKGAPGPAPKEVERTRTPKVTGNTEPSPLVRKIPLFATSDLADHISCWICGEIYGQNYKRGAEWPKEVHAYLHCRHVFGHECLFRWIADSHAPPNCPKCGVPLRHACEHLTVPAHRPPRSLSERPFTESDAAIVPWDYEWCGTDEGRRLRAAVDRTSWYTDRADSKKRDEDRGVAKFRQSVICKYRRFFLNRAVNKFNNRQSKWWARKWVDFAGGSAEFKEANDQVKSGRRLVKVNKAAQASAMRRPS</sequence>
<keyword evidence="1" id="KW-0479">Metal-binding</keyword>
<dbReference type="InterPro" id="IPR001841">
    <property type="entry name" value="Znf_RING"/>
</dbReference>
<comment type="caution">
    <text evidence="4">The sequence shown here is derived from an EMBL/GenBank/DDBJ whole genome shotgun (WGS) entry which is preliminary data.</text>
</comment>
<feature type="compositionally biased region" description="Basic residues" evidence="2">
    <location>
        <begin position="128"/>
        <end position="139"/>
    </location>
</feature>
<evidence type="ECO:0000313" key="4">
    <source>
        <dbReference type="EMBL" id="OAQ85800.1"/>
    </source>
</evidence>
<gene>
    <name evidence="4" type="ORF">VFPFJ_08189</name>
</gene>
<feature type="compositionally biased region" description="Basic and acidic residues" evidence="2">
    <location>
        <begin position="101"/>
        <end position="110"/>
    </location>
</feature>
<accession>A0A179H866</accession>
<evidence type="ECO:0000256" key="2">
    <source>
        <dbReference type="SAM" id="MobiDB-lite"/>
    </source>
</evidence>
<reference evidence="4 5" key="1">
    <citation type="submission" date="2016-02" db="EMBL/GenBank/DDBJ databases">
        <title>Biosynthesis of antibiotic leucinostatins and their inhibition on Phytophthora in bio-control Purpureocillium lilacinum.</title>
        <authorList>
            <person name="Wang G."/>
            <person name="Liu Z."/>
            <person name="Lin R."/>
            <person name="Li E."/>
            <person name="Mao Z."/>
            <person name="Ling J."/>
            <person name="Yin W."/>
            <person name="Xie B."/>
        </authorList>
    </citation>
    <scope>NUCLEOTIDE SEQUENCE [LARGE SCALE GENOMIC DNA]</scope>
    <source>
        <strain evidence="4">PLFJ-1</strain>
    </source>
</reference>
<organism evidence="4 5">
    <name type="scientific">Purpureocillium lilacinum</name>
    <name type="common">Paecilomyces lilacinus</name>
    <dbReference type="NCBI Taxonomy" id="33203"/>
    <lineage>
        <taxon>Eukaryota</taxon>
        <taxon>Fungi</taxon>
        <taxon>Dikarya</taxon>
        <taxon>Ascomycota</taxon>
        <taxon>Pezizomycotina</taxon>
        <taxon>Sordariomycetes</taxon>
        <taxon>Hypocreomycetidae</taxon>
        <taxon>Hypocreales</taxon>
        <taxon>Ophiocordycipitaceae</taxon>
        <taxon>Purpureocillium</taxon>
    </lineage>
</organism>
<dbReference type="InterPro" id="IPR013083">
    <property type="entry name" value="Znf_RING/FYVE/PHD"/>
</dbReference>
<dbReference type="EMBL" id="LSBI01000007">
    <property type="protein sequence ID" value="OAQ85800.1"/>
    <property type="molecule type" value="Genomic_DNA"/>
</dbReference>
<evidence type="ECO:0000256" key="1">
    <source>
        <dbReference type="PROSITE-ProRule" id="PRU00175"/>
    </source>
</evidence>
<dbReference type="GeneID" id="28890312"/>
<evidence type="ECO:0000313" key="5">
    <source>
        <dbReference type="Proteomes" id="UP000078340"/>
    </source>
</evidence>
<feature type="compositionally biased region" description="Polar residues" evidence="2">
    <location>
        <begin position="61"/>
        <end position="72"/>
    </location>
</feature>
<proteinExistence type="predicted"/>
<dbReference type="SUPFAM" id="SSF57850">
    <property type="entry name" value="RING/U-box"/>
    <property type="match status" value="1"/>
</dbReference>
<dbReference type="KEGG" id="plj:28890312"/>
<dbReference type="AlphaFoldDB" id="A0A179H866"/>
<dbReference type="PROSITE" id="PS50089">
    <property type="entry name" value="ZF_RING_2"/>
    <property type="match status" value="1"/>
</dbReference>
<evidence type="ECO:0000259" key="3">
    <source>
        <dbReference type="PROSITE" id="PS50089"/>
    </source>
</evidence>
<dbReference type="Proteomes" id="UP000078340">
    <property type="component" value="Unassembled WGS sequence"/>
</dbReference>
<keyword evidence="1" id="KW-0862">Zinc</keyword>
<name>A0A179H866_PURLI</name>
<feature type="compositionally biased region" description="Pro residues" evidence="2">
    <location>
        <begin position="140"/>
        <end position="158"/>
    </location>
</feature>
<dbReference type="STRING" id="33203.A0A179H866"/>
<feature type="domain" description="RING-type" evidence="3">
    <location>
        <begin position="219"/>
        <end position="271"/>
    </location>
</feature>